<organism evidence="8 9">
    <name type="scientific">Colwellia demingiae</name>
    <dbReference type="NCBI Taxonomy" id="89401"/>
    <lineage>
        <taxon>Bacteria</taxon>
        <taxon>Pseudomonadati</taxon>
        <taxon>Pseudomonadota</taxon>
        <taxon>Gammaproteobacteria</taxon>
        <taxon>Alteromonadales</taxon>
        <taxon>Colwelliaceae</taxon>
        <taxon>Colwellia</taxon>
    </lineage>
</organism>
<dbReference type="InterPro" id="IPR051791">
    <property type="entry name" value="Pra-immunoreactive"/>
</dbReference>
<dbReference type="Proteomes" id="UP000321822">
    <property type="component" value="Unassembled WGS sequence"/>
</dbReference>
<dbReference type="EMBL" id="VOLT01000010">
    <property type="protein sequence ID" value="TWX65542.1"/>
    <property type="molecule type" value="Genomic_DNA"/>
</dbReference>
<feature type="domain" description="RDD" evidence="7">
    <location>
        <begin position="12"/>
        <end position="150"/>
    </location>
</feature>
<keyword evidence="3 6" id="KW-0812">Transmembrane</keyword>
<keyword evidence="2" id="KW-1003">Cell membrane</keyword>
<comment type="subcellular location">
    <subcellularLocation>
        <location evidence="1">Cell membrane</location>
        <topology evidence="1">Multi-pass membrane protein</topology>
    </subcellularLocation>
</comment>
<comment type="caution">
    <text evidence="8">The sequence shown here is derived from an EMBL/GenBank/DDBJ whole genome shotgun (WGS) entry which is preliminary data.</text>
</comment>
<keyword evidence="4 6" id="KW-1133">Transmembrane helix</keyword>
<evidence type="ECO:0000256" key="3">
    <source>
        <dbReference type="ARBA" id="ARBA00022692"/>
    </source>
</evidence>
<keyword evidence="5 6" id="KW-0472">Membrane</keyword>
<keyword evidence="9" id="KW-1185">Reference proteome</keyword>
<evidence type="ECO:0000256" key="5">
    <source>
        <dbReference type="ARBA" id="ARBA00023136"/>
    </source>
</evidence>
<dbReference type="GO" id="GO:0005886">
    <property type="term" value="C:plasma membrane"/>
    <property type="evidence" value="ECO:0007669"/>
    <property type="project" value="UniProtKB-SubCell"/>
</dbReference>
<evidence type="ECO:0000259" key="7">
    <source>
        <dbReference type="Pfam" id="PF06271"/>
    </source>
</evidence>
<sequence>MTDTTSVNFPRAGFRRRFGSWIYDLLIIIAIFMLSGYVCVALFVALDAMELISIARSGFGIDWNATHLAYKVAFNFWCVAWVCLFFIYFWSKKGQTLGMRAWRLRLQNHDGSLLSKTTAIKRLLPTLLGLGNIWVIFDRKNKLSLQDRVTNTEVVLLSLEANRGRL</sequence>
<dbReference type="PANTHER" id="PTHR36115">
    <property type="entry name" value="PROLINE-RICH ANTIGEN HOMOLOG-RELATED"/>
    <property type="match status" value="1"/>
</dbReference>
<feature type="transmembrane region" description="Helical" evidence="6">
    <location>
        <begin position="68"/>
        <end position="90"/>
    </location>
</feature>
<evidence type="ECO:0000256" key="6">
    <source>
        <dbReference type="SAM" id="Phobius"/>
    </source>
</evidence>
<evidence type="ECO:0000256" key="1">
    <source>
        <dbReference type="ARBA" id="ARBA00004651"/>
    </source>
</evidence>
<evidence type="ECO:0000256" key="4">
    <source>
        <dbReference type="ARBA" id="ARBA00022989"/>
    </source>
</evidence>
<name>A0A5C6QA61_9GAMM</name>
<evidence type="ECO:0000313" key="8">
    <source>
        <dbReference type="EMBL" id="TWX65542.1"/>
    </source>
</evidence>
<dbReference type="OrthoDB" id="9793824at2"/>
<dbReference type="RefSeq" id="WP_146790164.1">
    <property type="nucleotide sequence ID" value="NZ_VOLT01000010.1"/>
</dbReference>
<proteinExistence type="predicted"/>
<reference evidence="8 9" key="1">
    <citation type="submission" date="2019-07" db="EMBL/GenBank/DDBJ databases">
        <title>Genomes of sea-ice associated Colwellia species.</title>
        <authorList>
            <person name="Bowman J.P."/>
        </authorList>
    </citation>
    <scope>NUCLEOTIDE SEQUENCE [LARGE SCALE GENOMIC DNA]</scope>
    <source>
        <strain evidence="8 9">ACAM 459</strain>
    </source>
</reference>
<gene>
    <name evidence="8" type="ORF">ESZ36_17210</name>
</gene>
<evidence type="ECO:0000313" key="9">
    <source>
        <dbReference type="Proteomes" id="UP000321822"/>
    </source>
</evidence>
<dbReference type="Pfam" id="PF06271">
    <property type="entry name" value="RDD"/>
    <property type="match status" value="1"/>
</dbReference>
<dbReference type="PANTHER" id="PTHR36115:SF10">
    <property type="entry name" value="RDD DOMAIN-CONTAINING PROTEIN"/>
    <property type="match status" value="1"/>
</dbReference>
<protein>
    <submittedName>
        <fullName evidence="8">RDD family protein</fullName>
    </submittedName>
</protein>
<feature type="transmembrane region" description="Helical" evidence="6">
    <location>
        <begin position="21"/>
        <end position="48"/>
    </location>
</feature>
<dbReference type="InterPro" id="IPR010432">
    <property type="entry name" value="RDD"/>
</dbReference>
<accession>A0A5C6QA61</accession>
<dbReference type="AlphaFoldDB" id="A0A5C6QA61"/>
<evidence type="ECO:0000256" key="2">
    <source>
        <dbReference type="ARBA" id="ARBA00022475"/>
    </source>
</evidence>